<feature type="domain" description="Cytochrome c" evidence="15">
    <location>
        <begin position="355"/>
        <end position="467"/>
    </location>
</feature>
<name>E6VXQ9_PSEA9</name>
<feature type="transmembrane region" description="Helical" evidence="14">
    <location>
        <begin position="15"/>
        <end position="40"/>
    </location>
</feature>
<evidence type="ECO:0000256" key="10">
    <source>
        <dbReference type="ARBA" id="ARBA00022989"/>
    </source>
</evidence>
<dbReference type="Pfam" id="PF13442">
    <property type="entry name" value="Cytochrome_CBB3"/>
    <property type="match status" value="1"/>
</dbReference>
<dbReference type="PANTHER" id="PTHR35038:SF8">
    <property type="entry name" value="C-TYPE POLYHEME CYTOCHROME OMCC"/>
    <property type="match status" value="1"/>
</dbReference>
<evidence type="ECO:0000256" key="8">
    <source>
        <dbReference type="ARBA" id="ARBA00022729"/>
    </source>
</evidence>
<dbReference type="InterPro" id="IPR036909">
    <property type="entry name" value="Cyt_c-like_dom_sf"/>
</dbReference>
<dbReference type="PROSITE" id="PS51007">
    <property type="entry name" value="CYTC"/>
    <property type="match status" value="1"/>
</dbReference>
<keyword evidence="11 13" id="KW-0408">Iron</keyword>
<dbReference type="GO" id="GO:0019646">
    <property type="term" value="P:aerobic electron transport chain"/>
    <property type="evidence" value="ECO:0007669"/>
    <property type="project" value="InterPro"/>
</dbReference>
<dbReference type="Pfam" id="PF01654">
    <property type="entry name" value="Cyt_bd_oxida_I"/>
    <property type="match status" value="1"/>
</dbReference>
<keyword evidence="3" id="KW-0813">Transport</keyword>
<dbReference type="InterPro" id="IPR051829">
    <property type="entry name" value="Multiheme_Cytochr_ET"/>
</dbReference>
<feature type="transmembrane region" description="Helical" evidence="14">
    <location>
        <begin position="177"/>
        <end position="200"/>
    </location>
</feature>
<keyword evidence="5 13" id="KW-0349">Heme</keyword>
<evidence type="ECO:0000256" key="11">
    <source>
        <dbReference type="ARBA" id="ARBA00023004"/>
    </source>
</evidence>
<keyword evidence="17" id="KW-1185">Reference proteome</keyword>
<dbReference type="GO" id="GO:0046872">
    <property type="term" value="F:metal ion binding"/>
    <property type="evidence" value="ECO:0007669"/>
    <property type="project" value="UniProtKB-KW"/>
</dbReference>
<feature type="transmembrane region" description="Helical" evidence="14">
    <location>
        <begin position="212"/>
        <end position="236"/>
    </location>
</feature>
<keyword evidence="10 14" id="KW-1133">Transmembrane helix</keyword>
<evidence type="ECO:0000256" key="7">
    <source>
        <dbReference type="ARBA" id="ARBA00022723"/>
    </source>
</evidence>
<feature type="transmembrane region" description="Helical" evidence="14">
    <location>
        <begin position="283"/>
        <end position="301"/>
    </location>
</feature>
<feature type="transmembrane region" description="Helical" evidence="14">
    <location>
        <begin position="256"/>
        <end position="276"/>
    </location>
</feature>
<dbReference type="PANTHER" id="PTHR35038">
    <property type="entry name" value="DISSIMILATORY SULFITE REDUCTASE SIRA"/>
    <property type="match status" value="1"/>
</dbReference>
<evidence type="ECO:0000256" key="3">
    <source>
        <dbReference type="ARBA" id="ARBA00022448"/>
    </source>
</evidence>
<dbReference type="GO" id="GO:0009055">
    <property type="term" value="F:electron transfer activity"/>
    <property type="evidence" value="ECO:0007669"/>
    <property type="project" value="InterPro"/>
</dbReference>
<dbReference type="SUPFAM" id="SSF48695">
    <property type="entry name" value="Multiheme cytochromes"/>
    <property type="match status" value="1"/>
</dbReference>
<keyword evidence="8" id="KW-0732">Signal</keyword>
<feature type="transmembrane region" description="Helical" evidence="14">
    <location>
        <begin position="99"/>
        <end position="120"/>
    </location>
</feature>
<evidence type="ECO:0000256" key="6">
    <source>
        <dbReference type="ARBA" id="ARBA00022692"/>
    </source>
</evidence>
<dbReference type="KEGG" id="das:Daes_0497"/>
<reference evidence="16 17" key="2">
    <citation type="journal article" date="2014" name="Genome Announc.">
        <title>Complete Genome Sequence of the Subsurface, Mesophilic Sulfate-Reducing Bacterium Desulfovibrio aespoeensis Aspo-2.</title>
        <authorList>
            <person name="Pedersen K."/>
            <person name="Bengtsson A."/>
            <person name="Edlund J."/>
            <person name="Rabe L."/>
            <person name="Hazen T."/>
            <person name="Chakraborty R."/>
            <person name="Goodwin L."/>
            <person name="Shapiro N."/>
        </authorList>
    </citation>
    <scope>NUCLEOTIDE SEQUENCE [LARGE SCALE GENOMIC DNA]</scope>
    <source>
        <strain evidence="17">ATCC 700646 / DSM 10631 / Aspo-2</strain>
    </source>
</reference>
<evidence type="ECO:0000313" key="17">
    <source>
        <dbReference type="Proteomes" id="UP000002191"/>
    </source>
</evidence>
<reference evidence="17" key="1">
    <citation type="submission" date="2010-12" db="EMBL/GenBank/DDBJ databases">
        <title>Complete sequence of Desulfovibrio aespoeensis Aspo-2.</title>
        <authorList>
            <consortium name="US DOE Joint Genome Institute"/>
            <person name="Lucas S."/>
            <person name="Copeland A."/>
            <person name="Lapidus A."/>
            <person name="Cheng J.-F."/>
            <person name="Goodwin L."/>
            <person name="Pitluck S."/>
            <person name="Chertkov O."/>
            <person name="Misra M."/>
            <person name="Detter J.C."/>
            <person name="Han C."/>
            <person name="Tapia R."/>
            <person name="Land M."/>
            <person name="Hauser L."/>
            <person name="Kyrpides N."/>
            <person name="Ivanova N."/>
            <person name="Ovchinnikova G."/>
            <person name="Pedersen K."/>
            <person name="Jagevall S."/>
            <person name="Hazen T."/>
            <person name="Woyke T."/>
        </authorList>
    </citation>
    <scope>NUCLEOTIDE SEQUENCE [LARGE SCALE GENOMIC DNA]</scope>
    <source>
        <strain evidence="17">ATCC 700646 / DSM 10631 / Aspo-2</strain>
    </source>
</reference>
<comment type="similarity">
    <text evidence="2">Belongs to the cytochrome ubiquinol oxidase subunit 1 family.</text>
</comment>
<dbReference type="Proteomes" id="UP000002191">
    <property type="component" value="Chromosome"/>
</dbReference>
<dbReference type="eggNOG" id="COG1271">
    <property type="taxonomic scope" value="Bacteria"/>
</dbReference>
<dbReference type="STRING" id="643562.Daes_0497"/>
<keyword evidence="4" id="KW-1003">Cell membrane</keyword>
<dbReference type="InterPro" id="IPR002585">
    <property type="entry name" value="Cyt-d_ubiquinol_oxidase_su_1"/>
</dbReference>
<evidence type="ECO:0000313" key="16">
    <source>
        <dbReference type="EMBL" id="ADU61517.1"/>
    </source>
</evidence>
<proteinExistence type="inferred from homology"/>
<feature type="transmembrane region" description="Helical" evidence="14">
    <location>
        <begin position="63"/>
        <end position="87"/>
    </location>
</feature>
<dbReference type="Gene3D" id="1.10.1130.10">
    <property type="entry name" value="Flavocytochrome C3, Chain A"/>
    <property type="match status" value="1"/>
</dbReference>
<feature type="transmembrane region" description="Helical" evidence="14">
    <location>
        <begin position="132"/>
        <end position="157"/>
    </location>
</feature>
<evidence type="ECO:0000256" key="9">
    <source>
        <dbReference type="ARBA" id="ARBA00022982"/>
    </source>
</evidence>
<dbReference type="EMBL" id="CP002431">
    <property type="protein sequence ID" value="ADU61517.1"/>
    <property type="molecule type" value="Genomic_DNA"/>
</dbReference>
<gene>
    <name evidence="16" type="ordered locus">Daes_0497</name>
</gene>
<comment type="subcellular location">
    <subcellularLocation>
        <location evidence="1">Cell membrane</location>
        <topology evidence="1">Multi-pass membrane protein</topology>
    </subcellularLocation>
</comment>
<dbReference type="GO" id="GO:0070069">
    <property type="term" value="C:cytochrome complex"/>
    <property type="evidence" value="ECO:0007669"/>
    <property type="project" value="InterPro"/>
</dbReference>
<accession>E6VXQ9</accession>
<dbReference type="InterPro" id="IPR009056">
    <property type="entry name" value="Cyt_c-like_dom"/>
</dbReference>
<dbReference type="OrthoDB" id="9795893at2"/>
<evidence type="ECO:0000259" key="15">
    <source>
        <dbReference type="PROSITE" id="PS51007"/>
    </source>
</evidence>
<keyword evidence="12 14" id="KW-0472">Membrane</keyword>
<dbReference type="eggNOG" id="COG2010">
    <property type="taxonomic scope" value="Bacteria"/>
</dbReference>
<dbReference type="Gene3D" id="1.10.760.10">
    <property type="entry name" value="Cytochrome c-like domain"/>
    <property type="match status" value="1"/>
</dbReference>
<evidence type="ECO:0000256" key="2">
    <source>
        <dbReference type="ARBA" id="ARBA00009819"/>
    </source>
</evidence>
<evidence type="ECO:0000256" key="1">
    <source>
        <dbReference type="ARBA" id="ARBA00004651"/>
    </source>
</evidence>
<keyword evidence="9" id="KW-0249">Electron transport</keyword>
<dbReference type="GO" id="GO:0005886">
    <property type="term" value="C:plasma membrane"/>
    <property type="evidence" value="ECO:0007669"/>
    <property type="project" value="UniProtKB-SubCell"/>
</dbReference>
<keyword evidence="6 14" id="KW-0812">Transmembrane</keyword>
<dbReference type="AlphaFoldDB" id="E6VXQ9"/>
<evidence type="ECO:0000256" key="5">
    <source>
        <dbReference type="ARBA" id="ARBA00022617"/>
    </source>
</evidence>
<dbReference type="HOGENOM" id="CLU_344439_0_0_7"/>
<organism evidence="16 17">
    <name type="scientific">Pseudodesulfovibrio aespoeensis (strain ATCC 700646 / DSM 10631 / Aspo-2)</name>
    <name type="common">Desulfovibrio aespoeensis</name>
    <dbReference type="NCBI Taxonomy" id="643562"/>
    <lineage>
        <taxon>Bacteria</taxon>
        <taxon>Pseudomonadati</taxon>
        <taxon>Thermodesulfobacteriota</taxon>
        <taxon>Desulfovibrionia</taxon>
        <taxon>Desulfovibrionales</taxon>
        <taxon>Desulfovibrionaceae</taxon>
    </lineage>
</organism>
<dbReference type="RefSeq" id="WP_013513454.1">
    <property type="nucleotide sequence ID" value="NC_014844.1"/>
</dbReference>
<sequence length="837" mass="91188">MEYPIWQLTTLGGGFWIALIATVHVYVAHFAVGGGLFLILTERAAYRSGNPHLLEYAKKHTKFFLLLTMAFGAVSGVAIWFTIALLAPQATITLIHNFVFAWAAEWVCFTGEIVALIIYYYTWETMNRRDHLMVGTLYFIFGWFSLFLINGIVGFMLTPGEWLQTRDFWDGIFNPTFWSSLVFRSFFSAACAGLFSFVTATRISDEATRTQVLRTCSAWTIAGVLAVVATGFWYMADLPPAQYELVALKSHRVAGFMRWFWIFAGLTLMGGLILALRLPRLMTFPLALIVLLAGQGLFGSFEFIREAGRKPYLIWDYAYSNSILKSHAAVITQDGALARARWTPPDLRNAITDDNRIQAGAFLYQLQCASCHSIGGPMNDIRKRTAMYDTNGMDSFLTGMGKLNTYMPPFLGTPTERMALAAYIAEELNHQPAVEQATIPAPAKATPAPFDPDADTHVLLAWTDQGMAFYAQTDRWTLLPPAITVRAQLILRDPLPEIVTNDITLTYEVDPGFAGENLTGTLAPLEDSGRFEATLTVRPYEDGTFNPLPMATLEARDANGQVLAATRVALPVSDQMGCRNCHGGGWALDGSGISTATADNILAVHDRMNNTDHVTRSRKGPILCVECHDDPIQNARGAGNLPNLSAAIHGVHAVHLAGRDADGSCLKCHPQNTLRGGHDEAGLDCTNCHGTMEDFSIALLKGEQAAGKPGADRLLALIPPRALGTQAAIKPRTPWLSEPDCLTCHADYAAPDTTDAFNAGTDPPAALFATRRDDLGAVHCAACHGAPHAIYPATQRDTTQPAQYTGKPQTIGANGSCTACHQTEMQDAAHHPGMGVE</sequence>
<dbReference type="InterPro" id="IPR036280">
    <property type="entry name" value="Multihaem_cyt_sf"/>
</dbReference>
<evidence type="ECO:0000256" key="12">
    <source>
        <dbReference type="ARBA" id="ARBA00023136"/>
    </source>
</evidence>
<dbReference type="Gene3D" id="3.90.10.10">
    <property type="entry name" value="Cytochrome C3"/>
    <property type="match status" value="1"/>
</dbReference>
<evidence type="ECO:0000256" key="14">
    <source>
        <dbReference type="SAM" id="Phobius"/>
    </source>
</evidence>
<keyword evidence="7 13" id="KW-0479">Metal-binding</keyword>
<evidence type="ECO:0000256" key="4">
    <source>
        <dbReference type="ARBA" id="ARBA00022475"/>
    </source>
</evidence>
<dbReference type="GO" id="GO:0020037">
    <property type="term" value="F:heme binding"/>
    <property type="evidence" value="ECO:0007669"/>
    <property type="project" value="InterPro"/>
</dbReference>
<protein>
    <submittedName>
        <fullName evidence="16">Cytochrome bd ubiquinol oxidase subunit I</fullName>
    </submittedName>
</protein>
<dbReference type="SUPFAM" id="SSF46626">
    <property type="entry name" value="Cytochrome c"/>
    <property type="match status" value="1"/>
</dbReference>
<evidence type="ECO:0000256" key="13">
    <source>
        <dbReference type="PROSITE-ProRule" id="PRU00433"/>
    </source>
</evidence>